<protein>
    <submittedName>
        <fullName evidence="1">Uncharacterized protein</fullName>
    </submittedName>
</protein>
<accession>B0T9A2</accession>
<dbReference type="AlphaFoldDB" id="B0T9A2"/>
<gene>
    <name evidence="1" type="ordered locus">Caul_5157</name>
</gene>
<name>B0T9A2_CAUSK</name>
<dbReference type="HOGENOM" id="CLU_2258673_0_0_5"/>
<dbReference type="OrthoDB" id="7189159at2"/>
<geneLocation type="plasmid" evidence="1">
    <name>pCAUL01</name>
</geneLocation>
<sequence length="103" mass="11201">MSRDLQSFLEAALQVGLAPRLASLTAEVEAAIASYPPGPDKRYLDRLHSQLDRLRHPDLPLVARLVAELCAADPDRLKIIAPTVNLLAVRHPCLASLQSEQAA</sequence>
<organism evidence="1">
    <name type="scientific">Caulobacter sp. (strain K31)</name>
    <dbReference type="NCBI Taxonomy" id="366602"/>
    <lineage>
        <taxon>Bacteria</taxon>
        <taxon>Pseudomonadati</taxon>
        <taxon>Pseudomonadota</taxon>
        <taxon>Alphaproteobacteria</taxon>
        <taxon>Caulobacterales</taxon>
        <taxon>Caulobacteraceae</taxon>
        <taxon>Caulobacter</taxon>
    </lineage>
</organism>
<evidence type="ECO:0000313" key="1">
    <source>
        <dbReference type="EMBL" id="ABZ74277.1"/>
    </source>
</evidence>
<dbReference type="KEGG" id="cak:Caul_5157"/>
<reference evidence="1" key="1">
    <citation type="submission" date="2008-01" db="EMBL/GenBank/DDBJ databases">
        <title>Complete sequence of plasmid1 pCAUL01 of Caulobacter sp. K31.</title>
        <authorList>
            <consortium name="US DOE Joint Genome Institute"/>
            <person name="Copeland A."/>
            <person name="Lucas S."/>
            <person name="Lapidus A."/>
            <person name="Barry K."/>
            <person name="Glavina del Rio T."/>
            <person name="Dalin E."/>
            <person name="Tice H."/>
            <person name="Pitluck S."/>
            <person name="Bruce D."/>
            <person name="Goodwin L."/>
            <person name="Thompson L.S."/>
            <person name="Brettin T."/>
            <person name="Detter J.C."/>
            <person name="Han C."/>
            <person name="Schmutz J."/>
            <person name="Larimer F."/>
            <person name="Land M."/>
            <person name="Hauser L."/>
            <person name="Kyrpides N."/>
            <person name="Kim E."/>
            <person name="Stephens C."/>
            <person name="Richardson P."/>
        </authorList>
    </citation>
    <scope>NUCLEOTIDE SEQUENCE [LARGE SCALE GENOMIC DNA]</scope>
    <source>
        <strain evidence="1">K31</strain>
        <plasmid evidence="1">pCAUL01</plasmid>
    </source>
</reference>
<proteinExistence type="predicted"/>
<keyword evidence="1" id="KW-0614">Plasmid</keyword>
<dbReference type="EMBL" id="CP000928">
    <property type="protein sequence ID" value="ABZ74277.1"/>
    <property type="molecule type" value="Genomic_DNA"/>
</dbReference>